<sequence length="156" mass="16683">MDTAVETFLVELEDIYRAADRDPRACAEDDVLAGLWAGLCPDARVHLLLRLAWCSHPEERPFPEPSDAASLWAYDLHQAAGRTRETAAEWCGAGPADVGALRHPGAEAAQCLAGPGDEGLSLTVAALLYASPGSGPRPPRGGLPLPRHRARWLRSA</sequence>
<comment type="caution">
    <text evidence="1">The sequence shown here is derived from an EMBL/GenBank/DDBJ whole genome shotgun (WGS) entry which is preliminary data.</text>
</comment>
<gene>
    <name evidence="1" type="ORF">GCM10009801_73260</name>
</gene>
<keyword evidence="2" id="KW-1185">Reference proteome</keyword>
<name>A0ABP5ILH1_9ACTN</name>
<protein>
    <submittedName>
        <fullName evidence="1">Uncharacterized protein</fullName>
    </submittedName>
</protein>
<organism evidence="1 2">
    <name type="scientific">Streptomyces albiaxialis</name>
    <dbReference type="NCBI Taxonomy" id="329523"/>
    <lineage>
        <taxon>Bacteria</taxon>
        <taxon>Bacillati</taxon>
        <taxon>Actinomycetota</taxon>
        <taxon>Actinomycetes</taxon>
        <taxon>Kitasatosporales</taxon>
        <taxon>Streptomycetaceae</taxon>
        <taxon>Streptomyces</taxon>
    </lineage>
</organism>
<reference evidence="2" key="1">
    <citation type="journal article" date="2019" name="Int. J. Syst. Evol. Microbiol.">
        <title>The Global Catalogue of Microorganisms (GCM) 10K type strain sequencing project: providing services to taxonomists for standard genome sequencing and annotation.</title>
        <authorList>
            <consortium name="The Broad Institute Genomics Platform"/>
            <consortium name="The Broad Institute Genome Sequencing Center for Infectious Disease"/>
            <person name="Wu L."/>
            <person name="Ma J."/>
        </authorList>
    </citation>
    <scope>NUCLEOTIDE SEQUENCE [LARGE SCALE GENOMIC DNA]</scope>
    <source>
        <strain evidence="2">JCM 15478</strain>
    </source>
</reference>
<evidence type="ECO:0000313" key="2">
    <source>
        <dbReference type="Proteomes" id="UP001500016"/>
    </source>
</evidence>
<proteinExistence type="predicted"/>
<accession>A0ABP5ILH1</accession>
<dbReference type="RefSeq" id="WP_344534585.1">
    <property type="nucleotide sequence ID" value="NZ_BAAAPE010000023.1"/>
</dbReference>
<dbReference type="Proteomes" id="UP001500016">
    <property type="component" value="Unassembled WGS sequence"/>
</dbReference>
<evidence type="ECO:0000313" key="1">
    <source>
        <dbReference type="EMBL" id="GAA2100609.1"/>
    </source>
</evidence>
<dbReference type="EMBL" id="BAAAPE010000023">
    <property type="protein sequence ID" value="GAA2100609.1"/>
    <property type="molecule type" value="Genomic_DNA"/>
</dbReference>